<organism evidence="1 2">
    <name type="scientific">Cephalotus follicularis</name>
    <name type="common">Albany pitcher plant</name>
    <dbReference type="NCBI Taxonomy" id="3775"/>
    <lineage>
        <taxon>Eukaryota</taxon>
        <taxon>Viridiplantae</taxon>
        <taxon>Streptophyta</taxon>
        <taxon>Embryophyta</taxon>
        <taxon>Tracheophyta</taxon>
        <taxon>Spermatophyta</taxon>
        <taxon>Magnoliopsida</taxon>
        <taxon>eudicotyledons</taxon>
        <taxon>Gunneridae</taxon>
        <taxon>Pentapetalae</taxon>
        <taxon>rosids</taxon>
        <taxon>fabids</taxon>
        <taxon>Oxalidales</taxon>
        <taxon>Cephalotaceae</taxon>
        <taxon>Cephalotus</taxon>
    </lineage>
</organism>
<reference evidence="2" key="1">
    <citation type="submission" date="2016-04" db="EMBL/GenBank/DDBJ databases">
        <title>Cephalotus genome sequencing.</title>
        <authorList>
            <person name="Fukushima K."/>
            <person name="Hasebe M."/>
            <person name="Fang X."/>
        </authorList>
    </citation>
    <scope>NUCLEOTIDE SEQUENCE [LARGE SCALE GENOMIC DNA]</scope>
    <source>
        <strain evidence="2">cv. St1</strain>
    </source>
</reference>
<name>A0A1Q3AST0_CEPFO</name>
<evidence type="ECO:0000313" key="1">
    <source>
        <dbReference type="EMBL" id="GAV58807.1"/>
    </source>
</evidence>
<keyword evidence="2" id="KW-1185">Reference proteome</keyword>
<evidence type="ECO:0000313" key="2">
    <source>
        <dbReference type="Proteomes" id="UP000187406"/>
    </source>
</evidence>
<accession>A0A1Q3AST0</accession>
<dbReference type="InParanoid" id="A0A1Q3AST0"/>
<comment type="caution">
    <text evidence="1">The sequence shown here is derived from an EMBL/GenBank/DDBJ whole genome shotgun (WGS) entry which is preliminary data.</text>
</comment>
<gene>
    <name evidence="1" type="ORF">CFOL_v3_02340</name>
</gene>
<dbReference type="Proteomes" id="UP000187406">
    <property type="component" value="Unassembled WGS sequence"/>
</dbReference>
<sequence length="207" mass="23697">MDDSGAILCQISWLKDTLDQVNEEIEANIQITREIESEIVKCTEIETALAVNECELTKSLYVSQFEIDGLLSVTRNSNISVRFLEEEIFSLRNKRDDMLKVINEKRQRFLMLCLEFQKDIANDELVTLMSEKGILENEVYLLDRKNNALKNSILAFAEDILVDLHDSNSALQAEIQSEDLENESVLKDIEVLQNMLHSTIVADNGRQ</sequence>
<protein>
    <submittedName>
        <fullName evidence="1">Uncharacterized protein</fullName>
    </submittedName>
</protein>
<dbReference type="AlphaFoldDB" id="A0A1Q3AST0"/>
<proteinExistence type="predicted"/>
<dbReference type="OrthoDB" id="780314at2759"/>
<dbReference type="EMBL" id="BDDD01000083">
    <property type="protein sequence ID" value="GAV58807.1"/>
    <property type="molecule type" value="Genomic_DNA"/>
</dbReference>